<organism evidence="1 2">
    <name type="scientific">Symbiodinium microadriaticum</name>
    <name type="common">Dinoflagellate</name>
    <name type="synonym">Zooxanthella microadriatica</name>
    <dbReference type="NCBI Taxonomy" id="2951"/>
    <lineage>
        <taxon>Eukaryota</taxon>
        <taxon>Sar</taxon>
        <taxon>Alveolata</taxon>
        <taxon>Dinophyceae</taxon>
        <taxon>Suessiales</taxon>
        <taxon>Symbiodiniaceae</taxon>
        <taxon>Symbiodinium</taxon>
    </lineage>
</organism>
<dbReference type="EMBL" id="LSRX01005636">
    <property type="protein sequence ID" value="OLP73376.1"/>
    <property type="molecule type" value="Genomic_DNA"/>
</dbReference>
<protein>
    <submittedName>
        <fullName evidence="1">Uncharacterized protein</fullName>
    </submittedName>
</protein>
<dbReference type="Proteomes" id="UP000186817">
    <property type="component" value="Unassembled WGS sequence"/>
</dbReference>
<name>A0A1Q9BRU2_SYMMI</name>
<proteinExistence type="predicted"/>
<sequence length="38" mass="4062">ALILEEVVQIYRHRGAVGFFAGAGYRAVVPPANLHGLV</sequence>
<comment type="caution">
    <text evidence="1">The sequence shown here is derived from an EMBL/GenBank/DDBJ whole genome shotgun (WGS) entry which is preliminary data.</text>
</comment>
<keyword evidence="2" id="KW-1185">Reference proteome</keyword>
<gene>
    <name evidence="1" type="ORF">AK812_SmicGene47408</name>
</gene>
<evidence type="ECO:0000313" key="2">
    <source>
        <dbReference type="Proteomes" id="UP000186817"/>
    </source>
</evidence>
<feature type="non-terminal residue" evidence="1">
    <location>
        <position position="1"/>
    </location>
</feature>
<reference evidence="1 2" key="1">
    <citation type="submission" date="2016-02" db="EMBL/GenBank/DDBJ databases">
        <title>Genome analysis of coral dinoflagellate symbionts highlights evolutionary adaptations to a symbiotic lifestyle.</title>
        <authorList>
            <person name="Aranda M."/>
            <person name="Li Y."/>
            <person name="Liew Y.J."/>
            <person name="Baumgarten S."/>
            <person name="Simakov O."/>
            <person name="Wilson M."/>
            <person name="Piel J."/>
            <person name="Ashoor H."/>
            <person name="Bougouffa S."/>
            <person name="Bajic V.B."/>
            <person name="Ryu T."/>
            <person name="Ravasi T."/>
            <person name="Bayer T."/>
            <person name="Micklem G."/>
            <person name="Kim H."/>
            <person name="Bhak J."/>
            <person name="Lajeunesse T.C."/>
            <person name="Voolstra C.R."/>
        </authorList>
    </citation>
    <scope>NUCLEOTIDE SEQUENCE [LARGE SCALE GENOMIC DNA]</scope>
    <source>
        <strain evidence="1 2">CCMP2467</strain>
    </source>
</reference>
<dbReference type="AlphaFoldDB" id="A0A1Q9BRU2"/>
<accession>A0A1Q9BRU2</accession>
<evidence type="ECO:0000313" key="1">
    <source>
        <dbReference type="EMBL" id="OLP73376.1"/>
    </source>
</evidence>